<dbReference type="CDD" id="cd10328">
    <property type="entry name" value="SLC5sbd_YidK"/>
    <property type="match status" value="1"/>
</dbReference>
<feature type="transmembrane region" description="Helical" evidence="8">
    <location>
        <begin position="155"/>
        <end position="178"/>
    </location>
</feature>
<keyword evidence="5 8" id="KW-0472">Membrane</keyword>
<accession>A0A5B9QKW1</accession>
<evidence type="ECO:0000256" key="7">
    <source>
        <dbReference type="SAM" id="MobiDB-lite"/>
    </source>
</evidence>
<dbReference type="KEGG" id="rul:UC8_17550"/>
<dbReference type="GO" id="GO:0005412">
    <property type="term" value="F:D-glucose:sodium symporter activity"/>
    <property type="evidence" value="ECO:0007669"/>
    <property type="project" value="TreeGrafter"/>
</dbReference>
<evidence type="ECO:0000313" key="9">
    <source>
        <dbReference type="EMBL" id="QEG39757.1"/>
    </source>
</evidence>
<keyword evidence="10" id="KW-1185">Reference proteome</keyword>
<evidence type="ECO:0000256" key="6">
    <source>
        <dbReference type="RuleBase" id="RU362091"/>
    </source>
</evidence>
<dbReference type="PROSITE" id="PS50283">
    <property type="entry name" value="NA_SOLUT_SYMP_3"/>
    <property type="match status" value="1"/>
</dbReference>
<organism evidence="9 10">
    <name type="scientific">Roseimaritima ulvae</name>
    <dbReference type="NCBI Taxonomy" id="980254"/>
    <lineage>
        <taxon>Bacteria</taxon>
        <taxon>Pseudomonadati</taxon>
        <taxon>Planctomycetota</taxon>
        <taxon>Planctomycetia</taxon>
        <taxon>Pirellulales</taxon>
        <taxon>Pirellulaceae</taxon>
        <taxon>Roseimaritima</taxon>
    </lineage>
</organism>
<dbReference type="EMBL" id="CP042914">
    <property type="protein sequence ID" value="QEG39757.1"/>
    <property type="molecule type" value="Genomic_DNA"/>
</dbReference>
<comment type="subcellular location">
    <subcellularLocation>
        <location evidence="1">Membrane</location>
        <topology evidence="1">Multi-pass membrane protein</topology>
    </subcellularLocation>
</comment>
<keyword evidence="3 8" id="KW-0812">Transmembrane</keyword>
<dbReference type="PANTHER" id="PTHR11819:SF195">
    <property type="entry name" value="SODIUM_GLUCOSE COTRANSPORTER 4"/>
    <property type="match status" value="1"/>
</dbReference>
<dbReference type="Proteomes" id="UP000325286">
    <property type="component" value="Chromosome"/>
</dbReference>
<dbReference type="InterPro" id="IPR038377">
    <property type="entry name" value="Na/Glc_symporter_sf"/>
</dbReference>
<sequence length="618" mass="65476">MGTRATGSAITLHKTALIGYSLALRPASPLPDRLDVAPMLTILSFVFFTGLVGLLTWILTRHKETATADGYFLAGRSLGAGVIAGSLLLTNLSTEQLVGLNGAAFSDGLCVMAWEVVAGLSLVLMAIFFLPRYLQRGITTIPEFLAGRFDAITQLITNVIFILAYMMILLPIILYTGAMGLKEILSVSELTGIQSETGTLWFTVWMIGIIGSIYAIFGGLRTVAVSDTLNGFGLLVGGILIAYLGLRWVGDGSAVSGLELLRDSHPEKFRSLGTADSSVPWPTLFSGVLLLNLFYWTTNQQIIQRTFAASTLAEGQKGVLLAATFKILAPIILVLPGIIAFHQFGTGENPILDPQEDGDLAYGTLVKAVLPSYLTGFFAAALVGAILSSFNSALNATATLFSLGFYRALLRPDASDRETVRVGRIFGTVIAVAAMTVAPLLAGQDSIFGYLQKMNGLYFIPIFSVVLIGMLNKRVPAWAANTALIVGVSVIALGYFVPAFSGWVDAIHEFHFLGIVFVSLLAGMWIAGAVAGESPQADATAEPAPSADRPAVGEPTKPAGDDPYATPTAVDGSQERHAAATAEADFNSPVDMTPWPLAIPAGGLLATIVVAIYLWFAF</sequence>
<evidence type="ECO:0000256" key="3">
    <source>
        <dbReference type="ARBA" id="ARBA00022692"/>
    </source>
</evidence>
<dbReference type="InterPro" id="IPR001734">
    <property type="entry name" value="Na/solute_symporter"/>
</dbReference>
<proteinExistence type="inferred from homology"/>
<feature type="transmembrane region" description="Helical" evidence="8">
    <location>
        <begin position="319"/>
        <end position="341"/>
    </location>
</feature>
<keyword evidence="4 8" id="KW-1133">Transmembrane helix</keyword>
<feature type="transmembrane region" description="Helical" evidence="8">
    <location>
        <begin position="112"/>
        <end position="134"/>
    </location>
</feature>
<dbReference type="Gene3D" id="1.20.1730.10">
    <property type="entry name" value="Sodium/glucose cotransporter"/>
    <property type="match status" value="1"/>
</dbReference>
<name>A0A5B9QKW1_9BACT</name>
<feature type="transmembrane region" description="Helical" evidence="8">
    <location>
        <begin position="71"/>
        <end position="92"/>
    </location>
</feature>
<protein>
    <submittedName>
        <fullName evidence="9">Putative symporter YidK</fullName>
    </submittedName>
</protein>
<evidence type="ECO:0000256" key="8">
    <source>
        <dbReference type="SAM" id="Phobius"/>
    </source>
</evidence>
<feature type="transmembrane region" description="Helical" evidence="8">
    <location>
        <begin position="510"/>
        <end position="531"/>
    </location>
</feature>
<feature type="transmembrane region" description="Helical" evidence="8">
    <location>
        <begin position="597"/>
        <end position="616"/>
    </location>
</feature>
<feature type="region of interest" description="Disordered" evidence="7">
    <location>
        <begin position="537"/>
        <end position="582"/>
    </location>
</feature>
<feature type="transmembrane region" description="Helical" evidence="8">
    <location>
        <begin position="36"/>
        <end position="59"/>
    </location>
</feature>
<dbReference type="AlphaFoldDB" id="A0A5B9QKW1"/>
<feature type="transmembrane region" description="Helical" evidence="8">
    <location>
        <begin position="477"/>
        <end position="498"/>
    </location>
</feature>
<dbReference type="NCBIfam" id="NF007790">
    <property type="entry name" value="PRK10484.1"/>
    <property type="match status" value="1"/>
</dbReference>
<feature type="transmembrane region" description="Helical" evidence="8">
    <location>
        <begin position="361"/>
        <end position="386"/>
    </location>
</feature>
<evidence type="ECO:0000256" key="5">
    <source>
        <dbReference type="ARBA" id="ARBA00023136"/>
    </source>
</evidence>
<feature type="transmembrane region" description="Helical" evidence="8">
    <location>
        <begin position="229"/>
        <end position="250"/>
    </location>
</feature>
<dbReference type="NCBIfam" id="TIGR00813">
    <property type="entry name" value="sss"/>
    <property type="match status" value="1"/>
</dbReference>
<dbReference type="GO" id="GO:0005886">
    <property type="term" value="C:plasma membrane"/>
    <property type="evidence" value="ECO:0007669"/>
    <property type="project" value="TreeGrafter"/>
</dbReference>
<dbReference type="PANTHER" id="PTHR11819">
    <property type="entry name" value="SOLUTE CARRIER FAMILY 5"/>
    <property type="match status" value="1"/>
</dbReference>
<feature type="transmembrane region" description="Helical" evidence="8">
    <location>
        <begin position="454"/>
        <end position="471"/>
    </location>
</feature>
<evidence type="ECO:0000256" key="2">
    <source>
        <dbReference type="ARBA" id="ARBA00006434"/>
    </source>
</evidence>
<feature type="transmembrane region" description="Helical" evidence="8">
    <location>
        <begin position="198"/>
        <end position="217"/>
    </location>
</feature>
<reference evidence="9 10" key="1">
    <citation type="submission" date="2019-08" db="EMBL/GenBank/DDBJ databases">
        <title>Deep-cultivation of Planctomycetes and their phenomic and genomic characterization uncovers novel biology.</title>
        <authorList>
            <person name="Wiegand S."/>
            <person name="Jogler M."/>
            <person name="Boedeker C."/>
            <person name="Pinto D."/>
            <person name="Vollmers J."/>
            <person name="Rivas-Marin E."/>
            <person name="Kohn T."/>
            <person name="Peeters S.H."/>
            <person name="Heuer A."/>
            <person name="Rast P."/>
            <person name="Oberbeckmann S."/>
            <person name="Bunk B."/>
            <person name="Jeske O."/>
            <person name="Meyerdierks A."/>
            <person name="Storesund J.E."/>
            <person name="Kallscheuer N."/>
            <person name="Luecker S."/>
            <person name="Lage O.M."/>
            <person name="Pohl T."/>
            <person name="Merkel B.J."/>
            <person name="Hornburger P."/>
            <person name="Mueller R.-W."/>
            <person name="Bruemmer F."/>
            <person name="Labrenz M."/>
            <person name="Spormann A.M."/>
            <person name="Op den Camp H."/>
            <person name="Overmann J."/>
            <person name="Amann R."/>
            <person name="Jetten M.S.M."/>
            <person name="Mascher T."/>
            <person name="Medema M.H."/>
            <person name="Devos D.P."/>
            <person name="Kaster A.-K."/>
            <person name="Ovreas L."/>
            <person name="Rohde M."/>
            <person name="Galperin M.Y."/>
            <person name="Jogler C."/>
        </authorList>
    </citation>
    <scope>NUCLEOTIDE SEQUENCE [LARGE SCALE GENOMIC DNA]</scope>
    <source>
        <strain evidence="9 10">UC8</strain>
    </source>
</reference>
<evidence type="ECO:0000256" key="4">
    <source>
        <dbReference type="ARBA" id="ARBA00022989"/>
    </source>
</evidence>
<dbReference type="Pfam" id="PF00474">
    <property type="entry name" value="SSF"/>
    <property type="match status" value="1"/>
</dbReference>
<comment type="similarity">
    <text evidence="2 6">Belongs to the sodium:solute symporter (SSF) (TC 2.A.21) family.</text>
</comment>
<gene>
    <name evidence="9" type="primary">yidK</name>
    <name evidence="9" type="ORF">UC8_17550</name>
</gene>
<feature type="transmembrane region" description="Helical" evidence="8">
    <location>
        <begin position="422"/>
        <end position="442"/>
    </location>
</feature>
<evidence type="ECO:0000256" key="1">
    <source>
        <dbReference type="ARBA" id="ARBA00004141"/>
    </source>
</evidence>
<evidence type="ECO:0000313" key="10">
    <source>
        <dbReference type="Proteomes" id="UP000325286"/>
    </source>
</evidence>
<feature type="transmembrane region" description="Helical" evidence="8">
    <location>
        <begin position="279"/>
        <end position="298"/>
    </location>
</feature>